<dbReference type="EMBL" id="CP045226">
    <property type="protein sequence ID" value="QFS49033.1"/>
    <property type="molecule type" value="Genomic_DNA"/>
</dbReference>
<dbReference type="Proteomes" id="UP000326678">
    <property type="component" value="Chromosome Gxm1"/>
</dbReference>
<dbReference type="Pfam" id="PF08881">
    <property type="entry name" value="CVNH"/>
    <property type="match status" value="1"/>
</dbReference>
<dbReference type="SUPFAM" id="SSF51322">
    <property type="entry name" value="Cyanovirin-N"/>
    <property type="match status" value="1"/>
</dbReference>
<feature type="domain" description="Cyanovirin-N" evidence="2">
    <location>
        <begin position="40"/>
        <end position="139"/>
    </location>
</feature>
<dbReference type="AlphaFoldDB" id="A0A5P8W8D0"/>
<evidence type="ECO:0000313" key="3">
    <source>
        <dbReference type="EMBL" id="QFS49033.1"/>
    </source>
</evidence>
<reference evidence="3 4" key="1">
    <citation type="submission" date="2019-10" db="EMBL/GenBank/DDBJ databases">
        <title>Genomic and transcriptomic insights into the perfect genentic adaptation of a filamentous nitrogen-fixing cyanobacterium to rice fields.</title>
        <authorList>
            <person name="Chen Z."/>
        </authorList>
    </citation>
    <scope>NUCLEOTIDE SEQUENCE [LARGE SCALE GENOMIC DNA]</scope>
    <source>
        <strain evidence="3">CCNUC1</strain>
    </source>
</reference>
<feature type="chain" id="PRO_5024953263" description="Cyanovirin-N domain-containing protein" evidence="1">
    <location>
        <begin position="31"/>
        <end position="140"/>
    </location>
</feature>
<dbReference type="KEGG" id="nsh:GXM_06527"/>
<accession>A0A5P8W8D0</accession>
<keyword evidence="1" id="KW-0732">Signal</keyword>
<proteinExistence type="predicted"/>
<feature type="signal peptide" evidence="1">
    <location>
        <begin position="1"/>
        <end position="30"/>
    </location>
</feature>
<dbReference type="Gene3D" id="2.30.60.10">
    <property type="entry name" value="Cyanovirin-N"/>
    <property type="match status" value="2"/>
</dbReference>
<keyword evidence="4" id="KW-1185">Reference proteome</keyword>
<evidence type="ECO:0000256" key="1">
    <source>
        <dbReference type="SAM" id="SignalP"/>
    </source>
</evidence>
<dbReference type="InterPro" id="IPR011058">
    <property type="entry name" value="Cyanovirin-N"/>
</dbReference>
<sequence>MSYLTKLSQSPRLMTLAVCSAMLATVPIDAAFAGPSSPSTYQNSCRNIGVAGATLTANCRRRNGTFNRTSILIRGIDNINGNLRYGSSPTAASSYAASCQNIRVSGATLRANCRTRNGRLNSTSILIRGIDNINGNLRYS</sequence>
<dbReference type="RefSeq" id="WP_152590442.1">
    <property type="nucleotide sequence ID" value="NZ_CP045226.1"/>
</dbReference>
<dbReference type="SMART" id="SM01111">
    <property type="entry name" value="CVNH"/>
    <property type="match status" value="1"/>
</dbReference>
<evidence type="ECO:0000259" key="2">
    <source>
        <dbReference type="SMART" id="SM01111"/>
    </source>
</evidence>
<organism evidence="3 4">
    <name type="scientific">Nostoc sphaeroides CCNUC1</name>
    <dbReference type="NCBI Taxonomy" id="2653204"/>
    <lineage>
        <taxon>Bacteria</taxon>
        <taxon>Bacillati</taxon>
        <taxon>Cyanobacteriota</taxon>
        <taxon>Cyanophyceae</taxon>
        <taxon>Nostocales</taxon>
        <taxon>Nostocaceae</taxon>
        <taxon>Nostoc</taxon>
    </lineage>
</organism>
<protein>
    <recommendedName>
        <fullName evidence="2">Cyanovirin-N domain-containing protein</fullName>
    </recommendedName>
</protein>
<gene>
    <name evidence="3" type="ORF">GXM_06527</name>
</gene>
<name>A0A5P8W8D0_9NOSO</name>
<evidence type="ECO:0000313" key="4">
    <source>
        <dbReference type="Proteomes" id="UP000326678"/>
    </source>
</evidence>
<dbReference type="InterPro" id="IPR036673">
    <property type="entry name" value="Cyanovirin-N_sf"/>
</dbReference>